<evidence type="ECO:0000313" key="4">
    <source>
        <dbReference type="WBParaSite" id="PTRK_0000252000.1"/>
    </source>
</evidence>
<dbReference type="Proteomes" id="UP000038045">
    <property type="component" value="Unplaced"/>
</dbReference>
<dbReference type="WBParaSite" id="PTRK_0000252000.1">
    <property type="protein sequence ID" value="PTRK_0000252000.1"/>
    <property type="gene ID" value="PTRK_0000252000"/>
</dbReference>
<keyword evidence="2" id="KW-0812">Transmembrane</keyword>
<proteinExistence type="predicted"/>
<keyword evidence="3" id="KW-1185">Reference proteome</keyword>
<feature type="transmembrane region" description="Helical" evidence="2">
    <location>
        <begin position="313"/>
        <end position="330"/>
    </location>
</feature>
<keyword evidence="2" id="KW-1133">Transmembrane helix</keyword>
<reference evidence="4" key="1">
    <citation type="submission" date="2017-02" db="UniProtKB">
        <authorList>
            <consortium name="WormBaseParasite"/>
        </authorList>
    </citation>
    <scope>IDENTIFICATION</scope>
</reference>
<evidence type="ECO:0000313" key="3">
    <source>
        <dbReference type="Proteomes" id="UP000038045"/>
    </source>
</evidence>
<sequence>MVNEIEDSMNEEDYPQLNKKKDKKEDGSEKEQPLVKLTGYNKKKDEKFIRELNEHADQRYEKKLSNIFSDLKVPEFIRDFFDGAYQKETRIVRDQYLREKIKTSNIQELDESGNAVMSDFLANMKKLRSTPPTYNGIFSKEKTDLFLKQWEKIDKTVPFSPVVYNVEKCLRTGEPLNYSEVPQLYNDKEGIIFTNLIQPTCPEVSHEFKLRNNVDVYMEASSIQAQNDLRREDIEFKGFWTSFFCFFLTLFNHKTTIIIPILVYEYGFHYLWYIMILQIIICYPILVFVISLSQYSGLGYTRVFSRIKRVWRGIEYAVMIRSLYSLLVLIQEVQFYSQLFLIFFYKTMNNHNFIESCYSTDNGCVNIGYIHSCLTGFDINIPNNKNCRIINQVSMEKYIAKTTQTKIISLMQYLYIIFTLVS</sequence>
<feature type="compositionally biased region" description="Basic and acidic residues" evidence="1">
    <location>
        <begin position="23"/>
        <end position="33"/>
    </location>
</feature>
<accession>A0A0N4Z5X6</accession>
<feature type="transmembrane region" description="Helical" evidence="2">
    <location>
        <begin position="270"/>
        <end position="292"/>
    </location>
</feature>
<organism evidence="3 4">
    <name type="scientific">Parastrongyloides trichosuri</name>
    <name type="common">Possum-specific nematode worm</name>
    <dbReference type="NCBI Taxonomy" id="131310"/>
    <lineage>
        <taxon>Eukaryota</taxon>
        <taxon>Metazoa</taxon>
        <taxon>Ecdysozoa</taxon>
        <taxon>Nematoda</taxon>
        <taxon>Chromadorea</taxon>
        <taxon>Rhabditida</taxon>
        <taxon>Tylenchina</taxon>
        <taxon>Panagrolaimomorpha</taxon>
        <taxon>Strongyloidoidea</taxon>
        <taxon>Strongyloididae</taxon>
        <taxon>Parastrongyloides</taxon>
    </lineage>
</organism>
<feature type="compositionally biased region" description="Acidic residues" evidence="1">
    <location>
        <begin position="1"/>
        <end position="14"/>
    </location>
</feature>
<protein>
    <submittedName>
        <fullName evidence="4">Transmembrane protein</fullName>
    </submittedName>
</protein>
<feature type="transmembrane region" description="Helical" evidence="2">
    <location>
        <begin position="239"/>
        <end position="264"/>
    </location>
</feature>
<dbReference type="AlphaFoldDB" id="A0A0N4Z5X6"/>
<evidence type="ECO:0000256" key="2">
    <source>
        <dbReference type="SAM" id="Phobius"/>
    </source>
</evidence>
<feature type="region of interest" description="Disordered" evidence="1">
    <location>
        <begin position="1"/>
        <end position="37"/>
    </location>
</feature>
<evidence type="ECO:0000256" key="1">
    <source>
        <dbReference type="SAM" id="MobiDB-lite"/>
    </source>
</evidence>
<name>A0A0N4Z5X6_PARTI</name>
<keyword evidence="2" id="KW-0472">Membrane</keyword>